<dbReference type="PANTHER" id="PTHR42908">
    <property type="entry name" value="TRANSLATION ELONGATION FACTOR-RELATED"/>
    <property type="match status" value="1"/>
</dbReference>
<keyword evidence="5" id="KW-1185">Reference proteome</keyword>
<dbReference type="SUPFAM" id="SSF54980">
    <property type="entry name" value="EF-G C-terminal domain-like"/>
    <property type="match status" value="2"/>
</dbReference>
<dbReference type="InterPro" id="IPR042116">
    <property type="entry name" value="TypA/BipA_C"/>
</dbReference>
<dbReference type="Gene3D" id="3.30.70.240">
    <property type="match status" value="1"/>
</dbReference>
<dbReference type="InterPro" id="IPR000640">
    <property type="entry name" value="EFG_V-like"/>
</dbReference>
<dbReference type="Proteomes" id="UP001152797">
    <property type="component" value="Unassembled WGS sequence"/>
</dbReference>
<dbReference type="InterPro" id="IPR009000">
    <property type="entry name" value="Transl_B-barrel_sf"/>
</dbReference>
<dbReference type="Pfam" id="PF00009">
    <property type="entry name" value="GTP_EFTU"/>
    <property type="match status" value="1"/>
</dbReference>
<proteinExistence type="predicted"/>
<dbReference type="Gene3D" id="3.30.70.870">
    <property type="entry name" value="Elongation Factor G (Translational Gtpase), domain 3"/>
    <property type="match status" value="1"/>
</dbReference>
<comment type="caution">
    <text evidence="2">The sequence shown here is derived from an EMBL/GenBank/DDBJ whole genome shotgun (WGS) entry which is preliminary data.</text>
</comment>
<dbReference type="InterPro" id="IPR047042">
    <property type="entry name" value="BipA_II"/>
</dbReference>
<protein>
    <submittedName>
        <fullName evidence="4">Large ribosomal subunit assembly factor BipA (50 S ribosomal subunit assembly factor BipA) (GTP-binding protein BipA)</fullName>
    </submittedName>
</protein>
<reference evidence="3" key="2">
    <citation type="submission" date="2024-04" db="EMBL/GenBank/DDBJ databases">
        <authorList>
            <person name="Chen Y."/>
            <person name="Shah S."/>
            <person name="Dougan E. K."/>
            <person name="Thang M."/>
            <person name="Chan C."/>
        </authorList>
    </citation>
    <scope>NUCLEOTIDE SEQUENCE [LARGE SCALE GENOMIC DNA]</scope>
</reference>
<dbReference type="CDD" id="cd01891">
    <property type="entry name" value="TypA_BipA"/>
    <property type="match status" value="1"/>
</dbReference>
<dbReference type="GO" id="GO:1990904">
    <property type="term" value="C:ribonucleoprotein complex"/>
    <property type="evidence" value="ECO:0007669"/>
    <property type="project" value="TreeGrafter"/>
</dbReference>
<feature type="domain" description="Tr-type G" evidence="1">
    <location>
        <begin position="90"/>
        <end position="280"/>
    </location>
</feature>
<dbReference type="GO" id="GO:0005525">
    <property type="term" value="F:GTP binding"/>
    <property type="evidence" value="ECO:0007669"/>
    <property type="project" value="InterPro"/>
</dbReference>
<dbReference type="OrthoDB" id="364892at2759"/>
<dbReference type="PRINTS" id="PR00315">
    <property type="entry name" value="ELONGATNFCT"/>
</dbReference>
<sequence length="692" mass="75562">MATSFVAPVNLSQVGAPSLARSRPLEVKPTAQLSGASGAWSSHAWCASLMFGAVATLHATRGSNSARAGRRSRLPRFVATLDKPGIIEREDIRNIAIIAHVDHGKTTLTNALMKQCGLEKVKSMDSDQLEQERGITILAKNAAVSYKGIKINIVDTPGHADFGAEVERILNMADACLLLVDAAEGPMPQTKFVLRQALKLKKKIIVCINKVDKPASRVDWVLDTTFDLFGCLGADDEACDFPVVYASGFQGVASNEGPDSLEKDLTPLLDTILEETPCPKIDNSAPLQMLVSNLDYDDYVGRICIGRLISGDLKVGQEVGIKYGEDGELRKGNVTKLWQFNNNDRVPTDVIKAGDICCFSGIGEVKIGDTVVDLETPMALPPIEVEEPTVAMEFTINKSPFGLSTLAFPVDFLEESTKVTAPQVKARLEKECLTNLAIRMDGGSTSESFKVKGRGTLQLGILMENMRREGFEFMVSAPEVLLRENPDTGKQEEPYEEVVIDVPNDFQGVIMEEMQRKQGVLQSMEAGAVENSTVLTFEIPTRCTIGLPGKFAQRTSGSAVMSSQFSHWGPFDGSEVKIREKGSIATTATGKATYYSLLNFQLKGRFFVEHAEEVYAGQVIGMHNRETDLTVNITKEKAVSNVRAACAQVTENLNGKIQMSIDDWLGFMDTDEVLEVTPLECRLAKKTAMKMK</sequence>
<dbReference type="Gene3D" id="3.40.50.300">
    <property type="entry name" value="P-loop containing nucleotide triphosphate hydrolases"/>
    <property type="match status" value="1"/>
</dbReference>
<dbReference type="InterPro" id="IPR000795">
    <property type="entry name" value="T_Tr_GTP-bd_dom"/>
</dbReference>
<evidence type="ECO:0000313" key="5">
    <source>
        <dbReference type="Proteomes" id="UP001152797"/>
    </source>
</evidence>
<accession>A0A9P1BYY4</accession>
<dbReference type="GO" id="GO:0003924">
    <property type="term" value="F:GTPase activity"/>
    <property type="evidence" value="ECO:0007669"/>
    <property type="project" value="InterPro"/>
</dbReference>
<evidence type="ECO:0000313" key="4">
    <source>
        <dbReference type="EMBL" id="CAL4769362.1"/>
    </source>
</evidence>
<dbReference type="GO" id="GO:0005829">
    <property type="term" value="C:cytosol"/>
    <property type="evidence" value="ECO:0007669"/>
    <property type="project" value="TreeGrafter"/>
</dbReference>
<dbReference type="Gene3D" id="2.40.50.250">
    <property type="entry name" value="bipa protein"/>
    <property type="match status" value="1"/>
</dbReference>
<organism evidence="2">
    <name type="scientific">Cladocopium goreaui</name>
    <dbReference type="NCBI Taxonomy" id="2562237"/>
    <lineage>
        <taxon>Eukaryota</taxon>
        <taxon>Sar</taxon>
        <taxon>Alveolata</taxon>
        <taxon>Dinophyceae</taxon>
        <taxon>Suessiales</taxon>
        <taxon>Symbiodiniaceae</taxon>
        <taxon>Cladocopium</taxon>
    </lineage>
</organism>
<dbReference type="InterPro" id="IPR005225">
    <property type="entry name" value="Small_GTP-bd"/>
</dbReference>
<dbReference type="SUPFAM" id="SSF50447">
    <property type="entry name" value="Translation proteins"/>
    <property type="match status" value="1"/>
</dbReference>
<dbReference type="PROSITE" id="PS51722">
    <property type="entry name" value="G_TR_2"/>
    <property type="match status" value="1"/>
</dbReference>
<dbReference type="EMBL" id="CAMXCT020000680">
    <property type="protein sequence ID" value="CAL1135425.1"/>
    <property type="molecule type" value="Genomic_DNA"/>
</dbReference>
<dbReference type="Pfam" id="PF03144">
    <property type="entry name" value="GTP_EFTU_D2"/>
    <property type="match status" value="1"/>
</dbReference>
<dbReference type="SUPFAM" id="SSF52540">
    <property type="entry name" value="P-loop containing nucleoside triphosphate hydrolases"/>
    <property type="match status" value="1"/>
</dbReference>
<evidence type="ECO:0000313" key="2">
    <source>
        <dbReference type="EMBL" id="CAI3982050.1"/>
    </source>
</evidence>
<dbReference type="Gene3D" id="2.40.30.10">
    <property type="entry name" value="Translation factors"/>
    <property type="match status" value="1"/>
</dbReference>
<dbReference type="CDD" id="cd03691">
    <property type="entry name" value="BipA_TypA_II"/>
    <property type="match status" value="1"/>
</dbReference>
<dbReference type="InterPro" id="IPR048876">
    <property type="entry name" value="BipA_C"/>
</dbReference>
<dbReference type="PROSITE" id="PS00301">
    <property type="entry name" value="G_TR_1"/>
    <property type="match status" value="1"/>
</dbReference>
<dbReference type="InterPro" id="IPR031157">
    <property type="entry name" value="G_TR_CS"/>
</dbReference>
<gene>
    <name evidence="2" type="ORF">C1SCF055_LOCUS9789</name>
</gene>
<dbReference type="InterPro" id="IPR027417">
    <property type="entry name" value="P-loop_NTPase"/>
</dbReference>
<evidence type="ECO:0000259" key="1">
    <source>
        <dbReference type="PROSITE" id="PS51722"/>
    </source>
</evidence>
<dbReference type="InterPro" id="IPR004161">
    <property type="entry name" value="EFTu-like_2"/>
</dbReference>
<dbReference type="InterPro" id="IPR035647">
    <property type="entry name" value="EFG_III/V"/>
</dbReference>
<reference evidence="2" key="1">
    <citation type="submission" date="2022-10" db="EMBL/GenBank/DDBJ databases">
        <authorList>
            <person name="Chen Y."/>
            <person name="Dougan E. K."/>
            <person name="Chan C."/>
            <person name="Rhodes N."/>
            <person name="Thang M."/>
        </authorList>
    </citation>
    <scope>NUCLEOTIDE SEQUENCE</scope>
</reference>
<dbReference type="SMART" id="SM00838">
    <property type="entry name" value="EFG_C"/>
    <property type="match status" value="1"/>
</dbReference>
<dbReference type="Pfam" id="PF00679">
    <property type="entry name" value="EFG_C"/>
    <property type="match status" value="1"/>
</dbReference>
<dbReference type="Pfam" id="PF21018">
    <property type="entry name" value="BipA_C"/>
    <property type="match status" value="1"/>
</dbReference>
<dbReference type="EMBL" id="CAMXCT030000680">
    <property type="protein sequence ID" value="CAL4769362.1"/>
    <property type="molecule type" value="Genomic_DNA"/>
</dbReference>
<dbReference type="EMBL" id="CAMXCT010000680">
    <property type="protein sequence ID" value="CAI3982050.1"/>
    <property type="molecule type" value="Genomic_DNA"/>
</dbReference>
<dbReference type="AlphaFoldDB" id="A0A9P1BYY4"/>
<evidence type="ECO:0000313" key="3">
    <source>
        <dbReference type="EMBL" id="CAL1135425.1"/>
    </source>
</evidence>
<dbReference type="InterPro" id="IPR047041">
    <property type="entry name" value="BipA_GTP-bd_dom"/>
</dbReference>
<name>A0A9P1BYY4_9DINO</name>
<dbReference type="NCBIfam" id="TIGR00231">
    <property type="entry name" value="small_GTP"/>
    <property type="match status" value="1"/>
</dbReference>
<dbReference type="PANTHER" id="PTHR42908:SF8">
    <property type="entry name" value="TR-TYPE G DOMAIN-CONTAINING PROTEIN"/>
    <property type="match status" value="1"/>
</dbReference>